<dbReference type="GO" id="GO:0005634">
    <property type="term" value="C:nucleus"/>
    <property type="evidence" value="ECO:0007669"/>
    <property type="project" value="UniProtKB-SubCell"/>
</dbReference>
<dbReference type="AlphaFoldDB" id="A0A7F5QWK5"/>
<feature type="region of interest" description="Disordered" evidence="6">
    <location>
        <begin position="1"/>
        <end position="28"/>
    </location>
</feature>
<evidence type="ECO:0000256" key="1">
    <source>
        <dbReference type="ARBA" id="ARBA00004123"/>
    </source>
</evidence>
<keyword evidence="2" id="KW-0597">Phosphoprotein</keyword>
<protein>
    <submittedName>
        <fullName evidence="9">General transcription factor 3C polypeptide 1</fullName>
    </submittedName>
</protein>
<keyword evidence="4" id="KW-0804">Transcription</keyword>
<dbReference type="InterPro" id="IPR036390">
    <property type="entry name" value="WH_DNA-bd_sf"/>
</dbReference>
<dbReference type="InParanoid" id="A0A7F5QWK5"/>
<dbReference type="InterPro" id="IPR036388">
    <property type="entry name" value="WH-like_DNA-bd_sf"/>
</dbReference>
<keyword evidence="8" id="KW-1185">Reference proteome</keyword>
<evidence type="ECO:0000313" key="8">
    <source>
        <dbReference type="Proteomes" id="UP000192223"/>
    </source>
</evidence>
<reference evidence="9" key="1">
    <citation type="submission" date="2025-08" db="UniProtKB">
        <authorList>
            <consortium name="RefSeq"/>
        </authorList>
    </citation>
    <scope>IDENTIFICATION</scope>
    <source>
        <tissue evidence="9">Entire body</tissue>
    </source>
</reference>
<gene>
    <name evidence="9" type="primary">LOC108740112</name>
</gene>
<evidence type="ECO:0000259" key="7">
    <source>
        <dbReference type="Pfam" id="PF04182"/>
    </source>
</evidence>
<dbReference type="GO" id="GO:0006384">
    <property type="term" value="P:transcription initiation at RNA polymerase III promoter"/>
    <property type="evidence" value="ECO:0007669"/>
    <property type="project" value="InterPro"/>
</dbReference>
<evidence type="ECO:0000313" key="9">
    <source>
        <dbReference type="RefSeq" id="XP_025829510.1"/>
    </source>
</evidence>
<dbReference type="InterPro" id="IPR044210">
    <property type="entry name" value="Tfc3-like"/>
</dbReference>
<name>A0A7F5QWK5_AGRPL</name>
<dbReference type="PANTHER" id="PTHR15180">
    <property type="entry name" value="GENERAL TRANSCRIPTION FACTOR 3C POLYPEPTIDE 1"/>
    <property type="match status" value="1"/>
</dbReference>
<organism evidence="8 9">
    <name type="scientific">Agrilus planipennis</name>
    <name type="common">Emerald ash borer</name>
    <name type="synonym">Agrilus marcopoli</name>
    <dbReference type="NCBI Taxonomy" id="224129"/>
    <lineage>
        <taxon>Eukaryota</taxon>
        <taxon>Metazoa</taxon>
        <taxon>Ecdysozoa</taxon>
        <taxon>Arthropoda</taxon>
        <taxon>Hexapoda</taxon>
        <taxon>Insecta</taxon>
        <taxon>Pterygota</taxon>
        <taxon>Neoptera</taxon>
        <taxon>Endopterygota</taxon>
        <taxon>Coleoptera</taxon>
        <taxon>Polyphaga</taxon>
        <taxon>Elateriformia</taxon>
        <taxon>Buprestoidea</taxon>
        <taxon>Buprestidae</taxon>
        <taxon>Agrilinae</taxon>
        <taxon>Agrilus</taxon>
    </lineage>
</organism>
<evidence type="ECO:0000256" key="4">
    <source>
        <dbReference type="ARBA" id="ARBA00023163"/>
    </source>
</evidence>
<dbReference type="SUPFAM" id="SSF46785">
    <property type="entry name" value="Winged helix' DNA-binding domain"/>
    <property type="match status" value="1"/>
</dbReference>
<dbReference type="GO" id="GO:0000127">
    <property type="term" value="C:transcription factor TFIIIC complex"/>
    <property type="evidence" value="ECO:0007669"/>
    <property type="project" value="InterPro"/>
</dbReference>
<dbReference type="InterPro" id="IPR007309">
    <property type="entry name" value="TFIIIC_Bblock-bd"/>
</dbReference>
<evidence type="ECO:0000256" key="3">
    <source>
        <dbReference type="ARBA" id="ARBA00023125"/>
    </source>
</evidence>
<dbReference type="GO" id="GO:0003677">
    <property type="term" value="F:DNA binding"/>
    <property type="evidence" value="ECO:0007669"/>
    <property type="project" value="UniProtKB-KW"/>
</dbReference>
<proteinExistence type="predicted"/>
<feature type="compositionally biased region" description="Basic and acidic residues" evidence="6">
    <location>
        <begin position="1"/>
        <end position="11"/>
    </location>
</feature>
<dbReference type="Pfam" id="PF04182">
    <property type="entry name" value="B-block_TFIIIC"/>
    <property type="match status" value="1"/>
</dbReference>
<dbReference type="Proteomes" id="UP000192223">
    <property type="component" value="Unplaced"/>
</dbReference>
<sequence length="492" mass="57784">MDLCSQKKDFKQNNPPGEVNRPDNCPSANKNEVALTRSSTEDFTNKNKYIVEFVEETIKYKNKVKTCNIDLYCDLCEIGALEVALEGLDGITIEGLWTRIVNALEDTYISDKLKNYVWENIRYRKEIDFYELENPRPNLFVHDRYQNIDDELGLVLDVKVPDIYEYSPVNDKQNGIVGSCKDYYSRKLVSNEVRELNWYELMEKYGNKLVIVASQNLRKHSLFNDLCDPLVELMDSQYCVLERIGRSRKQGEVTQGKMSLQCIAKDPKTLFYYRKLLEEKLLITKQTFMMKSNNSNMNGNVLHLLKFYNERKPKAQVLTEKIVNILKEKPHYRMDYVELRKLFSNNEEISKLLKLPIFQKFVRTDVPLRYRDFYPDAPKYEWKLKKKDKEKTVRAIELIDPQLNVASCWNEENVSDLSSDDEALSEISLTDSTLTQVFKIVFDSDSKGITMKDIQRLTNLDFYSVRAIVRILVKRKAVQSFKIDREKQRIVK</sequence>
<keyword evidence="3" id="KW-0238">DNA-binding</keyword>
<keyword evidence="5" id="KW-0539">Nucleus</keyword>
<dbReference type="KEGG" id="apln:108740112"/>
<dbReference type="Gene3D" id="1.10.10.10">
    <property type="entry name" value="Winged helix-like DNA-binding domain superfamily/Winged helix DNA-binding domain"/>
    <property type="match status" value="1"/>
</dbReference>
<dbReference type="PANTHER" id="PTHR15180:SF1">
    <property type="entry name" value="GENERAL TRANSCRIPTION FACTOR 3C POLYPEPTIDE 1"/>
    <property type="match status" value="1"/>
</dbReference>
<dbReference type="GeneID" id="108740112"/>
<comment type="subcellular location">
    <subcellularLocation>
        <location evidence="1">Nucleus</location>
    </subcellularLocation>
</comment>
<evidence type="ECO:0000256" key="5">
    <source>
        <dbReference type="ARBA" id="ARBA00023242"/>
    </source>
</evidence>
<dbReference type="OrthoDB" id="68020at2759"/>
<accession>A0A7F5QWK5</accession>
<dbReference type="GO" id="GO:0042791">
    <property type="term" value="P:5S class rRNA transcription by RNA polymerase III"/>
    <property type="evidence" value="ECO:0007669"/>
    <property type="project" value="TreeGrafter"/>
</dbReference>
<evidence type="ECO:0000256" key="6">
    <source>
        <dbReference type="SAM" id="MobiDB-lite"/>
    </source>
</evidence>
<feature type="domain" description="B-block binding subunit of TFIIIC" evidence="7">
    <location>
        <begin position="235"/>
        <end position="309"/>
    </location>
</feature>
<evidence type="ECO:0000256" key="2">
    <source>
        <dbReference type="ARBA" id="ARBA00022553"/>
    </source>
</evidence>
<dbReference type="RefSeq" id="XP_025829510.1">
    <property type="nucleotide sequence ID" value="XM_025973725.1"/>
</dbReference>